<evidence type="ECO:0000256" key="1">
    <source>
        <dbReference type="SAM" id="MobiDB-lite"/>
    </source>
</evidence>
<feature type="compositionally biased region" description="Low complexity" evidence="1">
    <location>
        <begin position="145"/>
        <end position="161"/>
    </location>
</feature>
<dbReference type="EMBL" id="MIGC01003243">
    <property type="protein sequence ID" value="PHJ19756.1"/>
    <property type="molecule type" value="Genomic_DNA"/>
</dbReference>
<dbReference type="RefSeq" id="XP_067921452.1">
    <property type="nucleotide sequence ID" value="XM_068066569.1"/>
</dbReference>
<keyword evidence="2" id="KW-0812">Transmembrane</keyword>
<feature type="compositionally biased region" description="Polar residues" evidence="1">
    <location>
        <begin position="162"/>
        <end position="176"/>
    </location>
</feature>
<name>A0A2C6KUJ7_9APIC</name>
<comment type="caution">
    <text evidence="3">The sequence shown here is derived from an EMBL/GenBank/DDBJ whole genome shotgun (WGS) entry which is preliminary data.</text>
</comment>
<gene>
    <name evidence="3" type="ORF">CSUI_006409</name>
</gene>
<sequence length="451" mass="48764">MRARTGLSVPCRPSGVCQASARLSALTRISRKFLAFCILSVSFLTLYHFYIAGVYRCSSGSEDLRGSHGVCLAAAVDAIGVLDFGESARQGEVAGGQTQGRTSEAQQERFQWRKRTQHGQLSLRRIQKGQTSSWNQGKQEEESDCSFSPSGCLSLSLSPSSENPGVSESGVGTSRNRATNSPLVIVAQPQRVALVGGQRGSEIHLRLLRKPMGKVVTVHMDSVAGRTSADARGHAADAAVQGSLGAQAEEQSAHKTDCQGRHCFDQVEEKEEVQNESPGELILSALKDMDAEQWEGAHRLKPMLDVSQTGGCGLHAVSSGAAEPVVIHYLERTQLVSSATPLACPPGLKSDIRRSKLGTSGYRWRLLERSALRPGHHQKLPAFHGTESAANSRADRYAQVVICGVSAVGSLLHSFVSPISIHRQCSFNDNQQCRCRARCERSNTLYLWVSS</sequence>
<dbReference type="AlphaFoldDB" id="A0A2C6KUJ7"/>
<feature type="compositionally biased region" description="Polar residues" evidence="1">
    <location>
        <begin position="128"/>
        <end position="137"/>
    </location>
</feature>
<feature type="transmembrane region" description="Helical" evidence="2">
    <location>
        <begin position="33"/>
        <end position="55"/>
    </location>
</feature>
<evidence type="ECO:0000313" key="4">
    <source>
        <dbReference type="Proteomes" id="UP000221165"/>
    </source>
</evidence>
<feature type="non-terminal residue" evidence="3">
    <location>
        <position position="451"/>
    </location>
</feature>
<feature type="region of interest" description="Disordered" evidence="1">
    <location>
        <begin position="91"/>
        <end position="176"/>
    </location>
</feature>
<dbReference type="VEuPathDB" id="ToxoDB:CSUI_006409"/>
<organism evidence="3 4">
    <name type="scientific">Cystoisospora suis</name>
    <dbReference type="NCBI Taxonomy" id="483139"/>
    <lineage>
        <taxon>Eukaryota</taxon>
        <taxon>Sar</taxon>
        <taxon>Alveolata</taxon>
        <taxon>Apicomplexa</taxon>
        <taxon>Conoidasida</taxon>
        <taxon>Coccidia</taxon>
        <taxon>Eucoccidiorida</taxon>
        <taxon>Eimeriorina</taxon>
        <taxon>Sarcocystidae</taxon>
        <taxon>Cystoisospora</taxon>
    </lineage>
</organism>
<evidence type="ECO:0000256" key="2">
    <source>
        <dbReference type="SAM" id="Phobius"/>
    </source>
</evidence>
<protein>
    <recommendedName>
        <fullName evidence="5">Transmembrane protein</fullName>
    </recommendedName>
</protein>
<keyword evidence="2" id="KW-1133">Transmembrane helix</keyword>
<evidence type="ECO:0000313" key="3">
    <source>
        <dbReference type="EMBL" id="PHJ19756.1"/>
    </source>
</evidence>
<evidence type="ECO:0008006" key="5">
    <source>
        <dbReference type="Google" id="ProtNLM"/>
    </source>
</evidence>
<keyword evidence="2" id="KW-0472">Membrane</keyword>
<dbReference type="GeneID" id="94429780"/>
<reference evidence="3 4" key="1">
    <citation type="journal article" date="2017" name="Int. J. Parasitol.">
        <title>The genome of the protozoan parasite Cystoisospora suis and a reverse vaccinology approach to identify vaccine candidates.</title>
        <authorList>
            <person name="Palmieri N."/>
            <person name="Shrestha A."/>
            <person name="Ruttkowski B."/>
            <person name="Beck T."/>
            <person name="Vogl C."/>
            <person name="Tomley F."/>
            <person name="Blake D.P."/>
            <person name="Joachim A."/>
        </authorList>
    </citation>
    <scope>NUCLEOTIDE SEQUENCE [LARGE SCALE GENOMIC DNA]</scope>
    <source>
        <strain evidence="3 4">Wien I</strain>
    </source>
</reference>
<proteinExistence type="predicted"/>
<accession>A0A2C6KUJ7</accession>
<dbReference type="Proteomes" id="UP000221165">
    <property type="component" value="Unassembled WGS sequence"/>
</dbReference>
<keyword evidence="4" id="KW-1185">Reference proteome</keyword>